<accession>A0A640KI08</accession>
<feature type="region of interest" description="Disordered" evidence="1">
    <location>
        <begin position="278"/>
        <end position="305"/>
    </location>
</feature>
<name>A0A640KI08_LEITA</name>
<dbReference type="EMBL" id="BLBS01000031">
    <property type="protein sequence ID" value="GET88938.1"/>
    <property type="molecule type" value="Genomic_DNA"/>
</dbReference>
<evidence type="ECO:0000313" key="2">
    <source>
        <dbReference type="EMBL" id="GET88938.1"/>
    </source>
</evidence>
<keyword evidence="3" id="KW-1185">Reference proteome</keyword>
<evidence type="ECO:0000256" key="1">
    <source>
        <dbReference type="SAM" id="MobiDB-lite"/>
    </source>
</evidence>
<dbReference type="Proteomes" id="UP000419144">
    <property type="component" value="Unassembled WGS sequence"/>
</dbReference>
<feature type="compositionally biased region" description="Low complexity" evidence="1">
    <location>
        <begin position="169"/>
        <end position="182"/>
    </location>
</feature>
<sequence length="603" mass="64506">MHSHTDSCKRSRNVQARTDAEESAPALSLYRHTLTRNLVPPEMKKQHNLIEIHSVAARPHKRGGTEKTREHHFPLYSHPMFRAALHNADAVQDAVVEQSGRVDPRALDKALENMVAQLMEQQLNLSNVEGDAPPTLTKRDLVVTESELLKLLAEATHTMSPSSHPQPPSAALSSSSPEAVAAMASVTGASSPPPQQGPFIPNPGYRPTRPLLKSNGDTEHRVGSLPHIHGSFFPDAATAFGGDKPDELNVVSVDALQQAARKPHGHDDDQLARQISPSLETAAPMTLGKATRPKEKSHGGCSTRSKQHLPITSLYSLLPCLVAPPGLTTASALPVANSSSSSPSPSSVAFHEMDRRPGTDPGPVAQQSVDAQQLHETPDAVFAAMDVLMDGNSRCLRRRRRLVATNRNRAEVLSLNPRCLPGSGGGASGGSCFAFGCGNKGASLNRMYVPSAQNTLPTPPPPRTAAEAKARRILENQRRKQRLQDQQQRLVSNSSLLTGIGHNAVLTSSLVECHSRPTNPPADSLSWRHIDQLDSKNYGGSTSLASLPAVSFMSGNSAVVVGASSAEPLSQEASPAFTLRGIAGDSVYVQAIRSANRYAVRRL</sequence>
<protein>
    <submittedName>
        <fullName evidence="2">Uncharacterized protein</fullName>
    </submittedName>
</protein>
<proteinExistence type="predicted"/>
<feature type="region of interest" description="Disordered" evidence="1">
    <location>
        <begin position="333"/>
        <end position="368"/>
    </location>
</feature>
<feature type="region of interest" description="Disordered" evidence="1">
    <location>
        <begin position="156"/>
        <end position="217"/>
    </location>
</feature>
<comment type="caution">
    <text evidence="2">The sequence shown here is derived from an EMBL/GenBank/DDBJ whole genome shotgun (WGS) entry which is preliminary data.</text>
</comment>
<dbReference type="AlphaFoldDB" id="A0A640KI08"/>
<feature type="compositionally biased region" description="Low complexity" evidence="1">
    <location>
        <begin position="338"/>
        <end position="347"/>
    </location>
</feature>
<dbReference type="VEuPathDB" id="TriTrypDB:LtaPh_2410900"/>
<evidence type="ECO:0000313" key="3">
    <source>
        <dbReference type="Proteomes" id="UP000419144"/>
    </source>
</evidence>
<reference evidence="2" key="1">
    <citation type="submission" date="2019-11" db="EMBL/GenBank/DDBJ databases">
        <title>Leishmania tarentolae CDS.</title>
        <authorList>
            <person name="Goto Y."/>
            <person name="Yamagishi J."/>
        </authorList>
    </citation>
    <scope>NUCLEOTIDE SEQUENCE [LARGE SCALE GENOMIC DNA]</scope>
    <source>
        <strain evidence="2">Parrot Tar II</strain>
    </source>
</reference>
<feature type="region of interest" description="Disordered" evidence="1">
    <location>
        <begin position="1"/>
        <end position="24"/>
    </location>
</feature>
<dbReference type="OrthoDB" id="267432at2759"/>
<gene>
    <name evidence="2" type="ORF">LtaPh_2410900</name>
</gene>
<organism evidence="2 3">
    <name type="scientific">Leishmania tarentolae</name>
    <name type="common">Sauroleishmania tarentolae</name>
    <dbReference type="NCBI Taxonomy" id="5689"/>
    <lineage>
        <taxon>Eukaryota</taxon>
        <taxon>Discoba</taxon>
        <taxon>Euglenozoa</taxon>
        <taxon>Kinetoplastea</taxon>
        <taxon>Metakinetoplastina</taxon>
        <taxon>Trypanosomatida</taxon>
        <taxon>Trypanosomatidae</taxon>
        <taxon>Leishmaniinae</taxon>
        <taxon>Leishmania</taxon>
        <taxon>lizard Leishmania</taxon>
    </lineage>
</organism>